<dbReference type="AlphaFoldDB" id="A0A067BGV8"/>
<dbReference type="OMA" id="TEIDWIC"/>
<sequence length="360" mass="38573">TANLTTDQPHLLEAVTTPNHRVSTLRLTPREHATVPALPLVAPLVRWLTSGHARHLSLTRFDLPTDAGLGHALATSPGLSSLELLSSASVVSSLAAHDGPLPSLTKLDIDGCLHEDVARLVARLPLRQMKSLVIKASRVAGTNDPDIGYCFTTALHDLSALEHVALKNLRVWGSDALRPTTAPSSTLRTLKFNDVIMSQASLNALVRWATSSKRLASVSWKKCAIFGENTNYAATTLQRCIAAGVRRVAFLNCGISSMGLEALAETLRATHVPCELTLHLDGNDLDLVAVRALLEAVATCTNVWVRLGRLDIVNCPAVAEAVAAGASYNTGPLDTYLYSPETKEQQARSRSFSVISLESV</sequence>
<evidence type="ECO:0008006" key="3">
    <source>
        <dbReference type="Google" id="ProtNLM"/>
    </source>
</evidence>
<gene>
    <name evidence="1" type="ORF">SPRG_18478</name>
</gene>
<name>A0A067BGV8_SAPPC</name>
<reference evidence="1 2" key="1">
    <citation type="journal article" date="2013" name="PLoS Genet.">
        <title>Distinctive expansion of potential virulence genes in the genome of the oomycete fish pathogen Saprolegnia parasitica.</title>
        <authorList>
            <person name="Jiang R.H."/>
            <person name="de Bruijn I."/>
            <person name="Haas B.J."/>
            <person name="Belmonte R."/>
            <person name="Lobach L."/>
            <person name="Christie J."/>
            <person name="van den Ackerveken G."/>
            <person name="Bottin A."/>
            <person name="Bulone V."/>
            <person name="Diaz-Moreno S.M."/>
            <person name="Dumas B."/>
            <person name="Fan L."/>
            <person name="Gaulin E."/>
            <person name="Govers F."/>
            <person name="Grenville-Briggs L.J."/>
            <person name="Horner N.R."/>
            <person name="Levin J.Z."/>
            <person name="Mammella M."/>
            <person name="Meijer H.J."/>
            <person name="Morris P."/>
            <person name="Nusbaum C."/>
            <person name="Oome S."/>
            <person name="Phillips A.J."/>
            <person name="van Rooyen D."/>
            <person name="Rzeszutek E."/>
            <person name="Saraiva M."/>
            <person name="Secombes C.J."/>
            <person name="Seidl M.F."/>
            <person name="Snel B."/>
            <person name="Stassen J.H."/>
            <person name="Sykes S."/>
            <person name="Tripathy S."/>
            <person name="van den Berg H."/>
            <person name="Vega-Arreguin J.C."/>
            <person name="Wawra S."/>
            <person name="Young S.K."/>
            <person name="Zeng Q."/>
            <person name="Dieguez-Uribeondo J."/>
            <person name="Russ C."/>
            <person name="Tyler B.M."/>
            <person name="van West P."/>
        </authorList>
    </citation>
    <scope>NUCLEOTIDE SEQUENCE [LARGE SCALE GENOMIC DNA]</scope>
    <source>
        <strain evidence="1 2">CBS 223.65</strain>
    </source>
</reference>
<feature type="non-terminal residue" evidence="1">
    <location>
        <position position="1"/>
    </location>
</feature>
<evidence type="ECO:0000313" key="2">
    <source>
        <dbReference type="Proteomes" id="UP000030745"/>
    </source>
</evidence>
<keyword evidence="2" id="KW-1185">Reference proteome</keyword>
<dbReference type="RefSeq" id="XP_012213308.1">
    <property type="nucleotide sequence ID" value="XM_012357918.1"/>
</dbReference>
<evidence type="ECO:0000313" key="1">
    <source>
        <dbReference type="EMBL" id="KDO15985.1"/>
    </source>
</evidence>
<dbReference type="InterPro" id="IPR032675">
    <property type="entry name" value="LRR_dom_sf"/>
</dbReference>
<proteinExistence type="predicted"/>
<dbReference type="KEGG" id="spar:SPRG_18478"/>
<dbReference type="GeneID" id="24140003"/>
<dbReference type="SUPFAM" id="SSF52047">
    <property type="entry name" value="RNI-like"/>
    <property type="match status" value="1"/>
</dbReference>
<dbReference type="Proteomes" id="UP000030745">
    <property type="component" value="Unassembled WGS sequence"/>
</dbReference>
<protein>
    <recommendedName>
        <fullName evidence="3">RNI-like protein</fullName>
    </recommendedName>
</protein>
<dbReference type="EMBL" id="KK584422">
    <property type="protein sequence ID" value="KDO15985.1"/>
    <property type="molecule type" value="Genomic_DNA"/>
</dbReference>
<dbReference type="VEuPathDB" id="FungiDB:SPRG_18478"/>
<organism evidence="1 2">
    <name type="scientific">Saprolegnia parasitica (strain CBS 223.65)</name>
    <dbReference type="NCBI Taxonomy" id="695850"/>
    <lineage>
        <taxon>Eukaryota</taxon>
        <taxon>Sar</taxon>
        <taxon>Stramenopiles</taxon>
        <taxon>Oomycota</taxon>
        <taxon>Saprolegniomycetes</taxon>
        <taxon>Saprolegniales</taxon>
        <taxon>Saprolegniaceae</taxon>
        <taxon>Saprolegnia</taxon>
    </lineage>
</organism>
<dbReference type="Gene3D" id="3.80.10.10">
    <property type="entry name" value="Ribonuclease Inhibitor"/>
    <property type="match status" value="1"/>
</dbReference>
<accession>A0A067BGV8</accession>